<evidence type="ECO:0000313" key="7">
    <source>
        <dbReference type="EMBL" id="KAK6182389.1"/>
    </source>
</evidence>
<dbReference type="PANTHER" id="PTHR23339">
    <property type="entry name" value="TYROSINE SPECIFIC PROTEIN PHOSPHATASE AND DUAL SPECIFICITY PROTEIN PHOSPHATASE"/>
    <property type="match status" value="1"/>
</dbReference>
<evidence type="ECO:0000256" key="1">
    <source>
        <dbReference type="ARBA" id="ARBA00009580"/>
    </source>
</evidence>
<dbReference type="InterPro" id="IPR022778">
    <property type="entry name" value="CDKN3"/>
</dbReference>
<dbReference type="CDD" id="cd14505">
    <property type="entry name" value="CDKN3-like"/>
    <property type="match status" value="1"/>
</dbReference>
<dbReference type="FunFam" id="3.90.190.10:FF:000157">
    <property type="entry name" value="Protein-tyrosine phosphatase"/>
    <property type="match status" value="1"/>
</dbReference>
<dbReference type="GO" id="GO:0004725">
    <property type="term" value="F:protein tyrosine phosphatase activity"/>
    <property type="evidence" value="ECO:0007669"/>
    <property type="project" value="UniProtKB-EC"/>
</dbReference>
<dbReference type="InterPro" id="IPR000387">
    <property type="entry name" value="Tyr_Pase_dom"/>
</dbReference>
<protein>
    <recommendedName>
        <fullName evidence="2">protein-tyrosine-phosphatase</fullName>
        <ecNumber evidence="2">3.1.3.48</ecNumber>
    </recommendedName>
</protein>
<reference evidence="7 8" key="1">
    <citation type="submission" date="2024-01" db="EMBL/GenBank/DDBJ databases">
        <title>The genome of the rayed Mediterranean limpet Patella caerulea (Linnaeus, 1758).</title>
        <authorList>
            <person name="Anh-Thu Weber A."/>
            <person name="Halstead-Nussloch G."/>
        </authorList>
    </citation>
    <scope>NUCLEOTIDE SEQUENCE [LARGE SCALE GENOMIC DNA]</scope>
    <source>
        <strain evidence="7">AATW-2023a</strain>
        <tissue evidence="7">Whole specimen</tissue>
    </source>
</reference>
<keyword evidence="4" id="KW-0904">Protein phosphatase</keyword>
<evidence type="ECO:0000256" key="5">
    <source>
        <dbReference type="PIRSR" id="PIRSR037322-1"/>
    </source>
</evidence>
<dbReference type="PROSITE" id="PS50056">
    <property type="entry name" value="TYR_PHOSPHATASE_2"/>
    <property type="match status" value="1"/>
</dbReference>
<sequence length="206" mass="23222">MSSASGFNSSDDEGEVDLTPFKTAWLDLQVEGCTEKLGISALPGCRYKDIWRSVTNDLKCMKEEGVKEVFCLCTKGELHKYRVTSLLQDYSTFDVNVHHYPFPDGQTASLPNLIKMLEELKINVLNGKKSLVHCYGGLGRSCLVAACLMMYLDESIKAEEAIKRVRDLQGTPAIQSVKQFNFVNDFRQMLQDYQETDGSEQRSVSR</sequence>
<comment type="similarity">
    <text evidence="1">Belongs to the protein-tyrosine phosphatase family.</text>
</comment>
<dbReference type="Proteomes" id="UP001347796">
    <property type="component" value="Unassembled WGS sequence"/>
</dbReference>
<dbReference type="InterPro" id="IPR003595">
    <property type="entry name" value="Tyr_Pase_cat"/>
</dbReference>
<dbReference type="EMBL" id="JAZGQO010000007">
    <property type="protein sequence ID" value="KAK6182389.1"/>
    <property type="molecule type" value="Genomic_DNA"/>
</dbReference>
<evidence type="ECO:0000313" key="8">
    <source>
        <dbReference type="Proteomes" id="UP001347796"/>
    </source>
</evidence>
<evidence type="ECO:0000256" key="4">
    <source>
        <dbReference type="ARBA" id="ARBA00022912"/>
    </source>
</evidence>
<dbReference type="InterPro" id="IPR050561">
    <property type="entry name" value="PTP"/>
</dbReference>
<dbReference type="InterPro" id="IPR029021">
    <property type="entry name" value="Prot-tyrosine_phosphatase-like"/>
</dbReference>
<dbReference type="SMART" id="SM00404">
    <property type="entry name" value="PTPc_motif"/>
    <property type="match status" value="1"/>
</dbReference>
<organism evidence="7 8">
    <name type="scientific">Patella caerulea</name>
    <name type="common">Rayed Mediterranean limpet</name>
    <dbReference type="NCBI Taxonomy" id="87958"/>
    <lineage>
        <taxon>Eukaryota</taxon>
        <taxon>Metazoa</taxon>
        <taxon>Spiralia</taxon>
        <taxon>Lophotrochozoa</taxon>
        <taxon>Mollusca</taxon>
        <taxon>Gastropoda</taxon>
        <taxon>Patellogastropoda</taxon>
        <taxon>Patelloidea</taxon>
        <taxon>Patellidae</taxon>
        <taxon>Patella</taxon>
    </lineage>
</organism>
<evidence type="ECO:0000256" key="2">
    <source>
        <dbReference type="ARBA" id="ARBA00013064"/>
    </source>
</evidence>
<dbReference type="InterPro" id="IPR008425">
    <property type="entry name" value="CDK_inhib_3"/>
</dbReference>
<dbReference type="AlphaFoldDB" id="A0AAN8K014"/>
<keyword evidence="3" id="KW-0378">Hydrolase</keyword>
<dbReference type="EC" id="3.1.3.48" evidence="2"/>
<gene>
    <name evidence="7" type="ORF">SNE40_010092</name>
</gene>
<dbReference type="PIRSF" id="PIRSF037322">
    <property type="entry name" value="CDKN3"/>
    <property type="match status" value="1"/>
</dbReference>
<keyword evidence="8" id="KW-1185">Reference proteome</keyword>
<name>A0AAN8K014_PATCE</name>
<proteinExistence type="inferred from homology"/>
<evidence type="ECO:0000256" key="3">
    <source>
        <dbReference type="ARBA" id="ARBA00022801"/>
    </source>
</evidence>
<evidence type="ECO:0000259" key="6">
    <source>
        <dbReference type="PROSITE" id="PS50056"/>
    </source>
</evidence>
<comment type="caution">
    <text evidence="7">The sequence shown here is derived from an EMBL/GenBank/DDBJ whole genome shotgun (WGS) entry which is preliminary data.</text>
</comment>
<dbReference type="SUPFAM" id="SSF52799">
    <property type="entry name" value="(Phosphotyrosine protein) phosphatases II"/>
    <property type="match status" value="1"/>
</dbReference>
<dbReference type="Gene3D" id="3.90.190.10">
    <property type="entry name" value="Protein tyrosine phosphatase superfamily"/>
    <property type="match status" value="1"/>
</dbReference>
<dbReference type="Pfam" id="PF05706">
    <property type="entry name" value="CDKN3"/>
    <property type="match status" value="1"/>
</dbReference>
<feature type="domain" description="Tyrosine specific protein phosphatases" evidence="6">
    <location>
        <begin position="111"/>
        <end position="167"/>
    </location>
</feature>
<accession>A0AAN8K014</accession>
<feature type="active site" description="Phosphocysteine intermediate" evidence="5">
    <location>
        <position position="134"/>
    </location>
</feature>